<dbReference type="SUPFAM" id="SSF55073">
    <property type="entry name" value="Nucleotide cyclase"/>
    <property type="match status" value="1"/>
</dbReference>
<organism evidence="11 12">
    <name type="scientific">Hyalella azteca</name>
    <name type="common">Amphipod</name>
    <dbReference type="NCBI Taxonomy" id="294128"/>
    <lineage>
        <taxon>Eukaryota</taxon>
        <taxon>Metazoa</taxon>
        <taxon>Ecdysozoa</taxon>
        <taxon>Arthropoda</taxon>
        <taxon>Crustacea</taxon>
        <taxon>Multicrustacea</taxon>
        <taxon>Malacostraca</taxon>
        <taxon>Eumalacostraca</taxon>
        <taxon>Peracarida</taxon>
        <taxon>Amphipoda</taxon>
        <taxon>Senticaudata</taxon>
        <taxon>Talitrida</taxon>
        <taxon>Talitroidea</taxon>
        <taxon>Hyalellidae</taxon>
        <taxon>Hyalella</taxon>
    </lineage>
</organism>
<dbReference type="Pfam" id="PF07700">
    <property type="entry name" value="HNOB"/>
    <property type="match status" value="1"/>
</dbReference>
<dbReference type="SMART" id="SM00044">
    <property type="entry name" value="CYCc"/>
    <property type="match status" value="1"/>
</dbReference>
<evidence type="ECO:0000256" key="8">
    <source>
        <dbReference type="SAM" id="Coils"/>
    </source>
</evidence>
<dbReference type="CDD" id="cd07302">
    <property type="entry name" value="CHD"/>
    <property type="match status" value="1"/>
</dbReference>
<keyword evidence="8" id="KW-0175">Coiled coil</keyword>
<dbReference type="InterPro" id="IPR001054">
    <property type="entry name" value="A/G_cyclase"/>
</dbReference>
<dbReference type="InterPro" id="IPR038158">
    <property type="entry name" value="H-NOX_domain_sf"/>
</dbReference>
<evidence type="ECO:0000256" key="7">
    <source>
        <dbReference type="ARBA" id="ARBA00023293"/>
    </source>
</evidence>
<evidence type="ECO:0000313" key="11">
    <source>
        <dbReference type="Proteomes" id="UP000694843"/>
    </source>
</evidence>
<dbReference type="InterPro" id="IPR042463">
    <property type="entry name" value="HNOB_dom_associated_sf"/>
</dbReference>
<dbReference type="InterPro" id="IPR029787">
    <property type="entry name" value="Nucleotide_cyclase"/>
</dbReference>
<dbReference type="EC" id="4.6.1.2" evidence="2"/>
<dbReference type="KEGG" id="hazt:108669613"/>
<dbReference type="GO" id="GO:0004383">
    <property type="term" value="F:guanylate cyclase activity"/>
    <property type="evidence" value="ECO:0007669"/>
    <property type="project" value="UniProtKB-EC"/>
</dbReference>
<evidence type="ECO:0000256" key="2">
    <source>
        <dbReference type="ARBA" id="ARBA00012202"/>
    </source>
</evidence>
<feature type="compositionally biased region" description="Low complexity" evidence="9">
    <location>
        <begin position="429"/>
        <end position="442"/>
    </location>
</feature>
<gene>
    <name evidence="12" type="primary">LOC108669613</name>
</gene>
<dbReference type="Gene3D" id="3.30.450.260">
    <property type="entry name" value="Haem NO binding associated domain"/>
    <property type="match status" value="2"/>
</dbReference>
<reference evidence="12" key="1">
    <citation type="submission" date="2025-08" db="UniProtKB">
        <authorList>
            <consortium name="RefSeq"/>
        </authorList>
    </citation>
    <scope>IDENTIFICATION</scope>
    <source>
        <tissue evidence="12">Whole organism</tissue>
    </source>
</reference>
<evidence type="ECO:0000313" key="12">
    <source>
        <dbReference type="RefSeq" id="XP_047740024.1"/>
    </source>
</evidence>
<dbReference type="InterPro" id="IPR011644">
    <property type="entry name" value="Heme_NO-bd"/>
</dbReference>
<feature type="region of interest" description="Disordered" evidence="9">
    <location>
        <begin position="175"/>
        <end position="291"/>
    </location>
</feature>
<evidence type="ECO:0000256" key="3">
    <source>
        <dbReference type="ARBA" id="ARBA00022490"/>
    </source>
</evidence>
<sequence length="855" mass="92741">MYGMLLLSACQFGQAEYGDTLWSKVLEFAGVKNTVFDPHVRYPDHIFTQLAEACTVLIGEGDQEDYMVFFGRCFVRYCSSYGYDKVLRRAGRHFCHFLQEVDNLHAQLRFSFHKMRSPSLIVTRFDGEGAVLQYRSCRVGFTHYVIVAVVAGAEDVGAEDVGAEDVGAEDVGAEDVGAGDVGAEDVGAEDVGAGDVGAEDVGAEDVGAGDVGAEDVGAEDVGAGDVGAEDVGAEDVGAGDVGAEDVGAEDVGAGDVGAEDVGAEDVGAGDVGAEDVGAEDVGAGDVGAEDVGAEDVGAGDVGAEDVGAEDVGAAAAWHINCVSYRLDFDNRDFLQDFQKMKVDFSRPSLPNTTLHVIMQLFPCGIVMDADLRVRLAGDRIHQLLGAGLIGSEFVDHFSIRRPVMQFSWKEVLMHDRVAWEVVARIKANNNNSSHTSGTSPLSTPTPPDGVHGGMSSSRASLAPGYSCNPKPPTSGFTGGFAGASSKSVGSLSAMACPFSAELSGQRAELDASQVSLERRRSHRSEWIQKNRSLSSDQQLHEGEKGLLLKGQMYILKDHQMAMFLCMPLINNQQEMRDLGLYLNDLSMHDLSREMALTDWQHCSNIELMYNRAEENSAKLEETLNLREQWKERGDNLLYAMLPRQVADLLRQGQHPLETCQSFEEVSVLFAEASLLEERKSLEALEIVRSVNEMYNLLDDLTDRYSVFKVETVGGVYMVVGGVPEPLADHTAHVAALALHMTRAVNDNFRRTHNIRIGIHVGPVVAGVVGNRLPRYCLFGDTVNTASRMLTNCHFGRVHVTERYAKAVEALGFRTRHRGTLPIKGKGTMSTYWLEGYQDENVAHKRSDDNSSHARV</sequence>
<evidence type="ECO:0000256" key="1">
    <source>
        <dbReference type="ARBA" id="ARBA00004496"/>
    </source>
</evidence>
<evidence type="ECO:0000256" key="5">
    <source>
        <dbReference type="ARBA" id="ARBA00023134"/>
    </source>
</evidence>
<feature type="domain" description="Guanylate cyclase" evidence="10">
    <location>
        <begin position="666"/>
        <end position="789"/>
    </location>
</feature>
<dbReference type="GO" id="GO:0005525">
    <property type="term" value="F:GTP binding"/>
    <property type="evidence" value="ECO:0007669"/>
    <property type="project" value="UniProtKB-KW"/>
</dbReference>
<dbReference type="PANTHER" id="PTHR45655">
    <property type="entry name" value="GUANYLATE CYCLASE SOLUBLE SUBUNIT BETA-2"/>
    <property type="match status" value="1"/>
</dbReference>
<feature type="coiled-coil region" evidence="8">
    <location>
        <begin position="602"/>
        <end position="632"/>
    </location>
</feature>
<proteinExistence type="predicted"/>
<evidence type="ECO:0000256" key="4">
    <source>
        <dbReference type="ARBA" id="ARBA00022741"/>
    </source>
</evidence>
<dbReference type="Pfam" id="PF00211">
    <property type="entry name" value="Guanylate_cyc"/>
    <property type="match status" value="1"/>
</dbReference>
<dbReference type="InterPro" id="IPR011645">
    <property type="entry name" value="HNOB_dom_associated"/>
</dbReference>
<evidence type="ECO:0000256" key="6">
    <source>
        <dbReference type="ARBA" id="ARBA00023239"/>
    </source>
</evidence>
<dbReference type="OrthoDB" id="1890790at2759"/>
<feature type="region of interest" description="Disordered" evidence="9">
    <location>
        <begin position="429"/>
        <end position="468"/>
    </location>
</feature>
<keyword evidence="4" id="KW-0547">Nucleotide-binding</keyword>
<evidence type="ECO:0000259" key="10">
    <source>
        <dbReference type="PROSITE" id="PS50125"/>
    </source>
</evidence>
<dbReference type="Gene3D" id="3.90.1520.10">
    <property type="entry name" value="H-NOX domain"/>
    <property type="match status" value="1"/>
</dbReference>
<dbReference type="OMA" id="YTAEKVR"/>
<dbReference type="Gene3D" id="3.30.70.1230">
    <property type="entry name" value="Nucleotide cyclase"/>
    <property type="match status" value="1"/>
</dbReference>
<dbReference type="PROSITE" id="PS50125">
    <property type="entry name" value="GUANYLATE_CYCLASE_2"/>
    <property type="match status" value="1"/>
</dbReference>
<dbReference type="RefSeq" id="XP_047740024.1">
    <property type="nucleotide sequence ID" value="XM_047884068.1"/>
</dbReference>
<accession>A0A979FVF1</accession>
<name>A0A979FVF1_HYAAZ</name>
<dbReference type="Gene3D" id="6.10.250.780">
    <property type="match status" value="1"/>
</dbReference>
<dbReference type="GO" id="GO:0020037">
    <property type="term" value="F:heme binding"/>
    <property type="evidence" value="ECO:0007669"/>
    <property type="project" value="InterPro"/>
</dbReference>
<keyword evidence="7" id="KW-0141">cGMP biosynthesis</keyword>
<dbReference type="Proteomes" id="UP000694843">
    <property type="component" value="Unplaced"/>
</dbReference>
<evidence type="ECO:0000256" key="9">
    <source>
        <dbReference type="SAM" id="MobiDB-lite"/>
    </source>
</evidence>
<dbReference type="GO" id="GO:0070482">
    <property type="term" value="P:response to oxygen levels"/>
    <property type="evidence" value="ECO:0007669"/>
    <property type="project" value="TreeGrafter"/>
</dbReference>
<comment type="subcellular location">
    <subcellularLocation>
        <location evidence="1">Cytoplasm</location>
    </subcellularLocation>
</comment>
<keyword evidence="5" id="KW-0342">GTP-binding</keyword>
<dbReference type="SUPFAM" id="SSF111126">
    <property type="entry name" value="Ligand-binding domain in the NO signalling and Golgi transport"/>
    <property type="match status" value="1"/>
</dbReference>
<dbReference type="Pfam" id="PF07701">
    <property type="entry name" value="HNOBA"/>
    <property type="match status" value="1"/>
</dbReference>
<dbReference type="GO" id="GO:0008074">
    <property type="term" value="C:guanylate cyclase complex, soluble"/>
    <property type="evidence" value="ECO:0007669"/>
    <property type="project" value="TreeGrafter"/>
</dbReference>
<keyword evidence="3" id="KW-0963">Cytoplasm</keyword>
<protein>
    <recommendedName>
        <fullName evidence="2">guanylate cyclase</fullName>
        <ecNumber evidence="2">4.6.1.2</ecNumber>
    </recommendedName>
</protein>
<keyword evidence="6" id="KW-0456">Lyase</keyword>
<dbReference type="GeneID" id="108669613"/>
<dbReference type="AlphaFoldDB" id="A0A979FVF1"/>
<dbReference type="PANTHER" id="PTHR45655:SF5">
    <property type="entry name" value="SOLUBLE GUANYLATE CYCLASE 89DA-RELATED"/>
    <property type="match status" value="1"/>
</dbReference>
<keyword evidence="11" id="KW-1185">Reference proteome</keyword>
<dbReference type="GO" id="GO:0019934">
    <property type="term" value="P:cGMP-mediated signaling"/>
    <property type="evidence" value="ECO:0007669"/>
    <property type="project" value="TreeGrafter"/>
</dbReference>
<dbReference type="InterPro" id="IPR024096">
    <property type="entry name" value="NO_sig/Golgi_transp_ligand-bd"/>
</dbReference>